<dbReference type="GO" id="GO:0004185">
    <property type="term" value="F:serine-type carboxypeptidase activity"/>
    <property type="evidence" value="ECO:0007669"/>
    <property type="project" value="InterPro"/>
</dbReference>
<dbReference type="Pfam" id="PF00450">
    <property type="entry name" value="Peptidase_S10"/>
    <property type="match status" value="1"/>
</dbReference>
<dbReference type="EMBL" id="CAJJDN010000001">
    <property type="protein sequence ID" value="CAD8046443.1"/>
    <property type="molecule type" value="Genomic_DNA"/>
</dbReference>
<dbReference type="OrthoDB" id="295745at2759"/>
<protein>
    <submittedName>
        <fullName evidence="1">Uncharacterized protein</fullName>
    </submittedName>
</protein>
<dbReference type="PANTHER" id="PTHR11802">
    <property type="entry name" value="SERINE PROTEASE FAMILY S10 SERINE CARBOXYPEPTIDASE"/>
    <property type="match status" value="1"/>
</dbReference>
<name>A0A8S1JV12_9CILI</name>
<accession>A0A8S1JV12</accession>
<evidence type="ECO:0000313" key="1">
    <source>
        <dbReference type="EMBL" id="CAD8046443.1"/>
    </source>
</evidence>
<evidence type="ECO:0000313" key="2">
    <source>
        <dbReference type="Proteomes" id="UP000692954"/>
    </source>
</evidence>
<reference evidence="1" key="1">
    <citation type="submission" date="2021-01" db="EMBL/GenBank/DDBJ databases">
        <authorList>
            <consortium name="Genoscope - CEA"/>
            <person name="William W."/>
        </authorList>
    </citation>
    <scope>NUCLEOTIDE SEQUENCE</scope>
</reference>
<dbReference type="GO" id="GO:0006508">
    <property type="term" value="P:proteolysis"/>
    <property type="evidence" value="ECO:0007669"/>
    <property type="project" value="InterPro"/>
</dbReference>
<dbReference type="AlphaFoldDB" id="A0A8S1JV12"/>
<organism evidence="1 2">
    <name type="scientific">Paramecium sonneborni</name>
    <dbReference type="NCBI Taxonomy" id="65129"/>
    <lineage>
        <taxon>Eukaryota</taxon>
        <taxon>Sar</taxon>
        <taxon>Alveolata</taxon>
        <taxon>Ciliophora</taxon>
        <taxon>Intramacronucleata</taxon>
        <taxon>Oligohymenophorea</taxon>
        <taxon>Peniculida</taxon>
        <taxon>Parameciidae</taxon>
        <taxon>Paramecium</taxon>
    </lineage>
</organism>
<sequence length="377" mass="44280">MYQHLVQKKISFLCESGRLILDNGYYTYQIFLKENYTNYNGFQEFDQLWVILNNNGCSSIFQAYDKYGPFTFKNGVLDLHPYSYNKFVSLLYIDQPYGVGLSEGKGDQGNVNNILKFLKEFIGNKGIFKTKIMLYGKEFVASLFSKIIENSQDELNIEGIILDNAWVSPIHQIGYYGSFLYQLGLINDQKRDEIQYDTTQIQVQLLNQNFTNITRLKELVNQSLSELNQIEQNTTNNQEHIVHFLNEHSFQLYGVQNKEEFKYCNEILHDKAQELILNSAINEIESLLNKQKKVVILAKQISFKITTPGIAVWITQLRWQHIMKWRMKEKVFIKEQNLNSENNNTKTVGYIKQFDKLHYIVAYDEQFKLLQQIIIDN</sequence>
<dbReference type="PANTHER" id="PTHR11802:SF495">
    <property type="entry name" value="CHROMOSOME UNDETERMINED SCAFFOLD_12, WHOLE GENOME SHOTGUN SEQUENCE"/>
    <property type="match status" value="1"/>
</dbReference>
<dbReference type="Proteomes" id="UP000692954">
    <property type="component" value="Unassembled WGS sequence"/>
</dbReference>
<comment type="caution">
    <text evidence="1">The sequence shown here is derived from an EMBL/GenBank/DDBJ whole genome shotgun (WGS) entry which is preliminary data.</text>
</comment>
<keyword evidence="2" id="KW-1185">Reference proteome</keyword>
<dbReference type="InterPro" id="IPR001563">
    <property type="entry name" value="Peptidase_S10"/>
</dbReference>
<proteinExistence type="predicted"/>
<gene>
    <name evidence="1" type="ORF">PSON_ATCC_30995.1.T0010614</name>
</gene>